<evidence type="ECO:0000256" key="1">
    <source>
        <dbReference type="SAM" id="MobiDB-lite"/>
    </source>
</evidence>
<evidence type="ECO:0000313" key="3">
    <source>
        <dbReference type="Proteomes" id="UP000281343"/>
    </source>
</evidence>
<comment type="caution">
    <text evidence="2">The sequence shown here is derived from an EMBL/GenBank/DDBJ whole genome shotgun (WGS) entry which is preliminary data.</text>
</comment>
<dbReference type="Proteomes" id="UP000281343">
    <property type="component" value="Unassembled WGS sequence"/>
</dbReference>
<keyword evidence="3" id="KW-1185">Reference proteome</keyword>
<feature type="compositionally biased region" description="Basic residues" evidence="1">
    <location>
        <begin position="88"/>
        <end position="103"/>
    </location>
</feature>
<reference evidence="2 3" key="1">
    <citation type="submission" date="2018-10" db="EMBL/GenBank/DDBJ databases">
        <authorList>
            <person name="Jung H.S."/>
            <person name="Jeon C.O."/>
        </authorList>
    </citation>
    <scope>NUCLEOTIDE SEQUENCE [LARGE SCALE GENOMIC DNA]</scope>
    <source>
        <strain evidence="2 3">MA-7-27</strain>
    </source>
</reference>
<evidence type="ECO:0000313" key="2">
    <source>
        <dbReference type="EMBL" id="RMA42072.1"/>
    </source>
</evidence>
<dbReference type="EMBL" id="RCNT01000005">
    <property type="protein sequence ID" value="RMA42072.1"/>
    <property type="molecule type" value="Genomic_DNA"/>
</dbReference>
<gene>
    <name evidence="2" type="ORF">D9R08_11495</name>
</gene>
<name>A0A3L9Y0S8_9RHOB</name>
<sequence length="103" mass="11633">MKSSPFDYWRTGFELAQLGVEASSVVWMRMMGLAGVWNTPFDESWRMMREKPGAFVEATGRGVEAMLRGQPPASVVSATVAPLNRHAATNRRRLARRGPQRRR</sequence>
<feature type="region of interest" description="Disordered" evidence="1">
    <location>
        <begin position="79"/>
        <end position="103"/>
    </location>
</feature>
<dbReference type="RefSeq" id="WP_121898181.1">
    <property type="nucleotide sequence ID" value="NZ_RCNT01000005.1"/>
</dbReference>
<protein>
    <submittedName>
        <fullName evidence="2">Antifreeze protein</fullName>
    </submittedName>
</protein>
<proteinExistence type="predicted"/>
<organism evidence="2 3">
    <name type="scientific">Rhodophyticola porphyridii</name>
    <dbReference type="NCBI Taxonomy" id="1852017"/>
    <lineage>
        <taxon>Bacteria</taxon>
        <taxon>Pseudomonadati</taxon>
        <taxon>Pseudomonadota</taxon>
        <taxon>Alphaproteobacteria</taxon>
        <taxon>Rhodobacterales</taxon>
        <taxon>Roseobacteraceae</taxon>
        <taxon>Rhodophyticola</taxon>
    </lineage>
</organism>
<accession>A0A3L9Y0S8</accession>
<dbReference type="AlphaFoldDB" id="A0A3L9Y0S8"/>
<dbReference type="OrthoDB" id="7869201at2"/>